<dbReference type="Pfam" id="PF00668">
    <property type="entry name" value="Condensation"/>
    <property type="match status" value="2"/>
</dbReference>
<dbReference type="GO" id="GO:0005829">
    <property type="term" value="C:cytosol"/>
    <property type="evidence" value="ECO:0007669"/>
    <property type="project" value="TreeGrafter"/>
</dbReference>
<dbReference type="InterPro" id="IPR020845">
    <property type="entry name" value="AMP-binding_CS"/>
</dbReference>
<dbReference type="PANTHER" id="PTHR45527">
    <property type="entry name" value="NONRIBOSOMAL PEPTIDE SYNTHETASE"/>
    <property type="match status" value="1"/>
</dbReference>
<dbReference type="PANTHER" id="PTHR45527:SF1">
    <property type="entry name" value="FATTY ACID SYNTHASE"/>
    <property type="match status" value="1"/>
</dbReference>
<dbReference type="SUPFAM" id="SSF47336">
    <property type="entry name" value="ACP-like"/>
    <property type="match status" value="1"/>
</dbReference>
<feature type="domain" description="Carrier" evidence="4">
    <location>
        <begin position="1016"/>
        <end position="1093"/>
    </location>
</feature>
<dbReference type="InterPro" id="IPR045851">
    <property type="entry name" value="AMP-bd_C_sf"/>
</dbReference>
<dbReference type="InterPro" id="IPR010071">
    <property type="entry name" value="AA_adenyl_dom"/>
</dbReference>
<name>A0A7W8ZJE4_9SPHI</name>
<dbReference type="Proteomes" id="UP000537204">
    <property type="component" value="Unassembled WGS sequence"/>
</dbReference>
<dbReference type="CDD" id="cd19531">
    <property type="entry name" value="LCL_NRPS-like"/>
    <property type="match status" value="2"/>
</dbReference>
<dbReference type="SUPFAM" id="SSF56801">
    <property type="entry name" value="Acetyl-CoA synthetase-like"/>
    <property type="match status" value="2"/>
</dbReference>
<evidence type="ECO:0000256" key="2">
    <source>
        <dbReference type="ARBA" id="ARBA00022450"/>
    </source>
</evidence>
<keyword evidence="2" id="KW-0596">Phosphopantetheine</keyword>
<dbReference type="EMBL" id="JACHCE010000001">
    <property type="protein sequence ID" value="MBB5635111.1"/>
    <property type="molecule type" value="Genomic_DNA"/>
</dbReference>
<gene>
    <name evidence="5" type="ORF">HDE68_000996</name>
</gene>
<sequence length="1668" mass="190734">MKELIDKLILHNIDISVVGENLELKIPQEGEYNAVLQEIRDNKAALISFLKDSYKQQKGLSVPVSPQKEYYQLSSMQRRFYFLYELDKTTLSYNMPELIRVTGVLDHALLESAFRKLIMRHEILRTSFVLVNGEPFQRVEDDFEFQINQYQVKPGEQASVTDEFVRPFDLSKGPLLRMGLIDFGNNEYLLLIDMHHIVMDGVSQGILIRDFMSLYYGESLPELDLQYRDYAEWQQSDARQERLKAQESFWLKVYEELPETLNLPLDQPRPLARNHEGGRVNFEIGEEETLRLRALAEKAGGTMFMVLLAIYNVLLSRLGNQEDIVVGIPTAGRPHADVEDMLGMFVNTLALRNYPHGNLRFSEFLTEVRDQTLQYFDNQDYQYEDLIDQLKVERSLERNPLFDVMFAYENVEEMLLELPGLKLEGYSREELISKFDLTLTASESGNGLQLNFEYAKDIFNEDTINRIAGYYQRIVSAVTANAEVLLKNIAILSAEERQHLLIDFNGEEVIYPKDKTIIDLFEEQVIKNPGYIAAIYKEEEISYGELAGKVNGLLNTLRLNGIQKGDRIAIVIDHSPELLTALLAVMKGGCTFVPIDVKWPLDRQELCIKTVDARLVLCHKNNQPFKAENLLAIAYQDIESIVHIEKTPIDFEDSIYIIYTSGTTGVPKGVEIPYKGIMNRLFWMNDFFGAATALSVIQTTRYVYDSAVWQFFWPLINGGKTIILPEDFEMTSDNFCQLIEQHQVSMADFMPSIFNALFDYSSEQEDVANSKLNSLKYIIQGGEELSDKVTKRFIKHYSFIKLINLYGPTEGSIGCIYYLIKDKMVGKIPIGKPISNMYAWILDTHGNLLPVGAPGELYISGEGIAKGYVNSPEQTAERFIPNPFGSGNMYKTGDRVRRLKDGNIGFIGRVDNQVKIRGFRIELGEVEHQLSLHPDLSDVAVDCRERSGDKFLVAYYVSAKAISTNELRDFLLIKLPEYMVPSYFVFLQALPLTAGGKIDKKLLPAPDVLSGADYVAPSNEVEHALVDIWSEILRLPPEAISITKSFFELGGHSLRAMILMNAISKKMKISISLRDIFVYQDIRRLSAFILRQEEQVYLQIPKADKQTYYKLSSAQQRLYFIYEFDRSALHYNMARMIRLTGVLNRDLLETAFRKLIVRHEILRTSFLLIDGEPFQRVEDDFEFEISHYQLKHGEEKKITDEFVRPFVLGKGPLLRVGLIDFGDNEYLLLVDMHHIIMDGVSQSILIRDFMSFYQGNSLPELNLQYRDYAEWQQSDTRQERLKIQESFWLRVYEEYPEALHLPLYQPRSLSREPEGGQVSFGLSEKQTLQLRSLAEKTGGTMFMVLLAIYNVMLSRLDNQEDVVVGVPTAGRSHADVEDMLGMFVNTLALRNYPTRNLRFSEFLTDLRDRTLQYFDNQDYQYEDLIFKLKVKRSLERNPLFDVMFVFENTEESLLELPGLKLEAYNNEGMVSKFDLTLTASKNGEGLQLNLEYAKDIFTEETITQMAEAYQRIVAAVIANAEVVLADIDILSDKQTAINLFEEQTSKNPDQVVVVHDGKSLTYQELSEKSDQVADYLKQQGIAAGDVVGISMKNSSALFIGIMGVLKSGAAYTPVDPDYPVEQINQLINVSKLKFLVVDPDFKEQPGLLETDYLVLDDNLSVLSAISIE</sequence>
<dbReference type="CDD" id="cd05930">
    <property type="entry name" value="A_NRPS"/>
    <property type="match status" value="1"/>
</dbReference>
<dbReference type="Gene3D" id="3.30.559.10">
    <property type="entry name" value="Chloramphenicol acetyltransferase-like domain"/>
    <property type="match status" value="2"/>
</dbReference>
<dbReference type="RefSeq" id="WP_183879471.1">
    <property type="nucleotide sequence ID" value="NZ_JACHCD010000002.1"/>
</dbReference>
<accession>A0A7W8ZJE4</accession>
<dbReference type="Pfam" id="PF00550">
    <property type="entry name" value="PP-binding"/>
    <property type="match status" value="1"/>
</dbReference>
<comment type="caution">
    <text evidence="5">The sequence shown here is derived from an EMBL/GenBank/DDBJ whole genome shotgun (WGS) entry which is preliminary data.</text>
</comment>
<dbReference type="Pfam" id="PF00501">
    <property type="entry name" value="AMP-binding"/>
    <property type="match status" value="2"/>
</dbReference>
<keyword evidence="3" id="KW-0597">Phosphoprotein</keyword>
<dbReference type="InterPro" id="IPR023213">
    <property type="entry name" value="CAT-like_dom_sf"/>
</dbReference>
<dbReference type="InterPro" id="IPR009081">
    <property type="entry name" value="PP-bd_ACP"/>
</dbReference>
<dbReference type="InterPro" id="IPR025110">
    <property type="entry name" value="AMP-bd_C"/>
</dbReference>
<dbReference type="PROSITE" id="PS00455">
    <property type="entry name" value="AMP_BINDING"/>
    <property type="match status" value="1"/>
</dbReference>
<dbReference type="Gene3D" id="3.30.559.30">
    <property type="entry name" value="Nonribosomal peptide synthetase, condensation domain"/>
    <property type="match status" value="2"/>
</dbReference>
<evidence type="ECO:0000313" key="5">
    <source>
        <dbReference type="EMBL" id="MBB5635111.1"/>
    </source>
</evidence>
<dbReference type="GO" id="GO:0003824">
    <property type="term" value="F:catalytic activity"/>
    <property type="evidence" value="ECO:0007669"/>
    <property type="project" value="InterPro"/>
</dbReference>
<dbReference type="Pfam" id="PF13193">
    <property type="entry name" value="AMP-binding_C"/>
    <property type="match status" value="1"/>
</dbReference>
<dbReference type="InterPro" id="IPR020806">
    <property type="entry name" value="PKS_PP-bd"/>
</dbReference>
<dbReference type="Gene3D" id="3.30.300.30">
    <property type="match status" value="1"/>
</dbReference>
<protein>
    <submittedName>
        <fullName evidence="5">Amino acid adenylation domain-containing protein</fullName>
    </submittedName>
</protein>
<dbReference type="InterPro" id="IPR036736">
    <property type="entry name" value="ACP-like_sf"/>
</dbReference>
<proteinExistence type="predicted"/>
<dbReference type="PROSITE" id="PS50075">
    <property type="entry name" value="CARRIER"/>
    <property type="match status" value="1"/>
</dbReference>
<dbReference type="GO" id="GO:0043041">
    <property type="term" value="P:amino acid activation for nonribosomal peptide biosynthetic process"/>
    <property type="evidence" value="ECO:0007669"/>
    <property type="project" value="TreeGrafter"/>
</dbReference>
<comment type="cofactor">
    <cofactor evidence="1">
        <name>pantetheine 4'-phosphate</name>
        <dbReference type="ChEBI" id="CHEBI:47942"/>
    </cofactor>
</comment>
<dbReference type="InterPro" id="IPR001242">
    <property type="entry name" value="Condensation_dom"/>
</dbReference>
<dbReference type="GO" id="GO:0031177">
    <property type="term" value="F:phosphopantetheine binding"/>
    <property type="evidence" value="ECO:0007669"/>
    <property type="project" value="InterPro"/>
</dbReference>
<dbReference type="FunFam" id="1.10.1200.10:FF:000005">
    <property type="entry name" value="Nonribosomal peptide synthetase 1"/>
    <property type="match status" value="1"/>
</dbReference>
<dbReference type="InterPro" id="IPR000873">
    <property type="entry name" value="AMP-dep_synth/lig_dom"/>
</dbReference>
<dbReference type="Gene3D" id="1.10.1200.10">
    <property type="entry name" value="ACP-like"/>
    <property type="match status" value="1"/>
</dbReference>
<reference evidence="5 6" key="1">
    <citation type="submission" date="2020-08" db="EMBL/GenBank/DDBJ databases">
        <title>Genomic Encyclopedia of Type Strains, Phase IV (KMG-V): Genome sequencing to study the core and pangenomes of soil and plant-associated prokaryotes.</title>
        <authorList>
            <person name="Whitman W."/>
        </authorList>
    </citation>
    <scope>NUCLEOTIDE SEQUENCE [LARGE SCALE GENOMIC DNA]</scope>
    <source>
        <strain evidence="5 6">S3M1</strain>
    </source>
</reference>
<evidence type="ECO:0000313" key="6">
    <source>
        <dbReference type="Proteomes" id="UP000537204"/>
    </source>
</evidence>
<organism evidence="5 6">
    <name type="scientific">Pedobacter cryoconitis</name>
    <dbReference type="NCBI Taxonomy" id="188932"/>
    <lineage>
        <taxon>Bacteria</taxon>
        <taxon>Pseudomonadati</taxon>
        <taxon>Bacteroidota</taxon>
        <taxon>Sphingobacteriia</taxon>
        <taxon>Sphingobacteriales</taxon>
        <taxon>Sphingobacteriaceae</taxon>
        <taxon>Pedobacter</taxon>
    </lineage>
</organism>
<dbReference type="SMART" id="SM00823">
    <property type="entry name" value="PKS_PP"/>
    <property type="match status" value="1"/>
</dbReference>
<evidence type="ECO:0000256" key="1">
    <source>
        <dbReference type="ARBA" id="ARBA00001957"/>
    </source>
</evidence>
<dbReference type="GO" id="GO:0044550">
    <property type="term" value="P:secondary metabolite biosynthetic process"/>
    <property type="evidence" value="ECO:0007669"/>
    <property type="project" value="TreeGrafter"/>
</dbReference>
<dbReference type="Gene3D" id="3.40.50.12780">
    <property type="entry name" value="N-terminal domain of ligase-like"/>
    <property type="match status" value="2"/>
</dbReference>
<dbReference type="SUPFAM" id="SSF52777">
    <property type="entry name" value="CoA-dependent acyltransferases"/>
    <property type="match status" value="4"/>
</dbReference>
<evidence type="ECO:0000259" key="4">
    <source>
        <dbReference type="PROSITE" id="PS50075"/>
    </source>
</evidence>
<evidence type="ECO:0000256" key="3">
    <source>
        <dbReference type="ARBA" id="ARBA00022553"/>
    </source>
</evidence>
<dbReference type="InterPro" id="IPR042099">
    <property type="entry name" value="ANL_N_sf"/>
</dbReference>
<dbReference type="NCBIfam" id="TIGR01733">
    <property type="entry name" value="AA-adenyl-dom"/>
    <property type="match status" value="1"/>
</dbReference>